<feature type="domain" description="Chitin-binding type-2" evidence="1">
    <location>
        <begin position="267"/>
        <end position="326"/>
    </location>
</feature>
<dbReference type="InterPro" id="IPR036508">
    <property type="entry name" value="Chitin-bd_dom_sf"/>
</dbReference>
<dbReference type="EMBL" id="UYJE01003793">
    <property type="protein sequence ID" value="VDI22454.1"/>
    <property type="molecule type" value="Genomic_DNA"/>
</dbReference>
<evidence type="ECO:0000259" key="1">
    <source>
        <dbReference type="PROSITE" id="PS50940"/>
    </source>
</evidence>
<comment type="caution">
    <text evidence="2">The sequence shown here is derived from an EMBL/GenBank/DDBJ whole genome shotgun (WGS) entry which is preliminary data.</text>
</comment>
<organism evidence="2 3">
    <name type="scientific">Mytilus galloprovincialis</name>
    <name type="common">Mediterranean mussel</name>
    <dbReference type="NCBI Taxonomy" id="29158"/>
    <lineage>
        <taxon>Eukaryota</taxon>
        <taxon>Metazoa</taxon>
        <taxon>Spiralia</taxon>
        <taxon>Lophotrochozoa</taxon>
        <taxon>Mollusca</taxon>
        <taxon>Bivalvia</taxon>
        <taxon>Autobranchia</taxon>
        <taxon>Pteriomorphia</taxon>
        <taxon>Mytilida</taxon>
        <taxon>Mytiloidea</taxon>
        <taxon>Mytilidae</taxon>
        <taxon>Mytilinae</taxon>
        <taxon>Mytilus</taxon>
    </lineage>
</organism>
<sequence length="326" mass="35636">MLVKTTCCRYLQNHPKLLFDLLFEKITTTLQPESTVSVESIDVSCTDSTVQLNTEPGVITCTVNATSFSMMNVTYKNKIGQTPTIVALIHGDGNIADLSNTDLIEVTFTPFTVTISIFNVSCTHEGYYGVIVDSGNDLTGKSEGRLATIDKPSGSIDIKLHPEQIIGFTTQRIYNAHTCSGQIGNPAGKIEVEILLDGAINFQTVDPSYSSSTNDTDNCMVRQVFKYLIAFTSGMYNATIRCKITNNEFPSVPPIYSTNETLALIPQDFCNINYNGTNDYPNPSDPCNRYVKCEENIPNGLACASGVCFNPEVGICDHCYNVDSCP</sequence>
<dbReference type="Proteomes" id="UP000596742">
    <property type="component" value="Unassembled WGS sequence"/>
</dbReference>
<dbReference type="AlphaFoldDB" id="A0A8B6DPR2"/>
<dbReference type="InterPro" id="IPR002557">
    <property type="entry name" value="Chitin-bd_dom"/>
</dbReference>
<evidence type="ECO:0000313" key="2">
    <source>
        <dbReference type="EMBL" id="VDI22454.1"/>
    </source>
</evidence>
<name>A0A8B6DPR2_MYTGA</name>
<dbReference type="GO" id="GO:0008061">
    <property type="term" value="F:chitin binding"/>
    <property type="evidence" value="ECO:0007669"/>
    <property type="project" value="InterPro"/>
</dbReference>
<dbReference type="SUPFAM" id="SSF57625">
    <property type="entry name" value="Invertebrate chitin-binding proteins"/>
    <property type="match status" value="1"/>
</dbReference>
<dbReference type="OrthoDB" id="6100717at2759"/>
<proteinExistence type="predicted"/>
<protein>
    <recommendedName>
        <fullName evidence="1">Chitin-binding type-2 domain-containing protein</fullName>
    </recommendedName>
</protein>
<gene>
    <name evidence="2" type="ORF">MGAL_10B042580</name>
</gene>
<keyword evidence="3" id="KW-1185">Reference proteome</keyword>
<evidence type="ECO:0000313" key="3">
    <source>
        <dbReference type="Proteomes" id="UP000596742"/>
    </source>
</evidence>
<dbReference type="GO" id="GO:0005576">
    <property type="term" value="C:extracellular region"/>
    <property type="evidence" value="ECO:0007669"/>
    <property type="project" value="InterPro"/>
</dbReference>
<dbReference type="PROSITE" id="PS50940">
    <property type="entry name" value="CHIT_BIND_II"/>
    <property type="match status" value="1"/>
</dbReference>
<reference evidence="2" key="1">
    <citation type="submission" date="2018-11" db="EMBL/GenBank/DDBJ databases">
        <authorList>
            <person name="Alioto T."/>
            <person name="Alioto T."/>
        </authorList>
    </citation>
    <scope>NUCLEOTIDE SEQUENCE</scope>
</reference>
<accession>A0A8B6DPR2</accession>